<protein>
    <recommendedName>
        <fullName evidence="2">SCP domain-containing protein</fullName>
    </recommendedName>
</protein>
<dbReference type="Proteomes" id="UP000032430">
    <property type="component" value="Chromosome I"/>
</dbReference>
<dbReference type="RefSeq" id="WP_045095056.1">
    <property type="nucleotide sequence ID" value="NZ_LN614827.1"/>
</dbReference>
<evidence type="ECO:0000256" key="1">
    <source>
        <dbReference type="SAM" id="SignalP"/>
    </source>
</evidence>
<proteinExistence type="predicted"/>
<evidence type="ECO:0000259" key="2">
    <source>
        <dbReference type="Pfam" id="PF00188"/>
    </source>
</evidence>
<dbReference type="HOGENOM" id="CLU_048111_4_0_6"/>
<accession>A0A098G4I0</accession>
<dbReference type="STRING" id="1212491.LFA_0944"/>
<evidence type="ECO:0000313" key="3">
    <source>
        <dbReference type="EMBL" id="CEG56385.1"/>
    </source>
</evidence>
<dbReference type="Gene3D" id="3.40.33.10">
    <property type="entry name" value="CAP"/>
    <property type="match status" value="1"/>
</dbReference>
<dbReference type="KEGG" id="lfa:LFA_0944"/>
<dbReference type="InterPro" id="IPR014044">
    <property type="entry name" value="CAP_dom"/>
</dbReference>
<dbReference type="PANTHER" id="PTHR31157">
    <property type="entry name" value="SCP DOMAIN-CONTAINING PROTEIN"/>
    <property type="match status" value="1"/>
</dbReference>
<dbReference type="AlphaFoldDB" id="A0A098G4I0"/>
<feature type="signal peptide" evidence="1">
    <location>
        <begin position="1"/>
        <end position="25"/>
    </location>
</feature>
<organism evidence="3 4">
    <name type="scientific">Legionella fallonii LLAP-10</name>
    <dbReference type="NCBI Taxonomy" id="1212491"/>
    <lineage>
        <taxon>Bacteria</taxon>
        <taxon>Pseudomonadati</taxon>
        <taxon>Pseudomonadota</taxon>
        <taxon>Gammaproteobacteria</taxon>
        <taxon>Legionellales</taxon>
        <taxon>Legionellaceae</taxon>
        <taxon>Legionella</taxon>
    </lineage>
</organism>
<reference evidence="4" key="1">
    <citation type="submission" date="2014-09" db="EMBL/GenBank/DDBJ databases">
        <authorList>
            <person name="Gomez-Valero L."/>
        </authorList>
    </citation>
    <scope>NUCLEOTIDE SEQUENCE [LARGE SCALE GENOMIC DNA]</scope>
    <source>
        <strain evidence="4">ATCC700992</strain>
    </source>
</reference>
<dbReference type="OrthoDB" id="68195at2"/>
<dbReference type="PANTHER" id="PTHR31157:SF1">
    <property type="entry name" value="SCP DOMAIN-CONTAINING PROTEIN"/>
    <property type="match status" value="1"/>
</dbReference>
<dbReference type="SUPFAM" id="SSF55797">
    <property type="entry name" value="PR-1-like"/>
    <property type="match status" value="1"/>
</dbReference>
<keyword evidence="1" id="KW-0732">Signal</keyword>
<evidence type="ECO:0000313" key="4">
    <source>
        <dbReference type="Proteomes" id="UP000032430"/>
    </source>
</evidence>
<dbReference type="InterPro" id="IPR035940">
    <property type="entry name" value="CAP_sf"/>
</dbReference>
<gene>
    <name evidence="3" type="ORF">LFA_0944</name>
</gene>
<dbReference type="CDD" id="cd05379">
    <property type="entry name" value="CAP_bacterial"/>
    <property type="match status" value="1"/>
</dbReference>
<sequence>MELKKIKAVITVVALMLSLFQSSYAETSPRKTISDTAIQNAILVHINEYRKQHGLPPLAMDNRIIKEAKNHSIDMANHTMSFGHKYFKRRIDRLHDQIKNSGAAAENVAYNYKDAQDVVKNWVRSPGHRRNIEGNYNLTGIGIARDSKGKIYFTQIFLKTGNSGYTARRPAFNLFNKSIFRRSV</sequence>
<name>A0A098G4I0_9GAMM</name>
<keyword evidence="4" id="KW-1185">Reference proteome</keyword>
<dbReference type="Pfam" id="PF00188">
    <property type="entry name" value="CAP"/>
    <property type="match status" value="1"/>
</dbReference>
<feature type="domain" description="SCP" evidence="2">
    <location>
        <begin position="45"/>
        <end position="157"/>
    </location>
</feature>
<feature type="chain" id="PRO_5001942125" description="SCP domain-containing protein" evidence="1">
    <location>
        <begin position="26"/>
        <end position="184"/>
    </location>
</feature>
<dbReference type="EMBL" id="LN614827">
    <property type="protein sequence ID" value="CEG56385.1"/>
    <property type="molecule type" value="Genomic_DNA"/>
</dbReference>